<keyword evidence="5" id="KW-1185">Reference proteome</keyword>
<dbReference type="InterPro" id="IPR002220">
    <property type="entry name" value="DapA-like"/>
</dbReference>
<dbReference type="SUPFAM" id="SSF51569">
    <property type="entry name" value="Aldolase"/>
    <property type="match status" value="1"/>
</dbReference>
<dbReference type="EMBL" id="WHVL01000002">
    <property type="protein sequence ID" value="MCB8888695.1"/>
    <property type="molecule type" value="Genomic_DNA"/>
</dbReference>
<dbReference type="Gene3D" id="3.20.20.70">
    <property type="entry name" value="Aldolase class I"/>
    <property type="match status" value="1"/>
</dbReference>
<comment type="caution">
    <text evidence="4">The sequence shown here is derived from an EMBL/GenBank/DDBJ whole genome shotgun (WGS) entry which is preliminary data.</text>
</comment>
<dbReference type="PRINTS" id="PR00146">
    <property type="entry name" value="DHPICSNTHASE"/>
</dbReference>
<organism evidence="4 5">
    <name type="scientific">Vreelandella malpeensis</name>
    <dbReference type="NCBI Taxonomy" id="1172368"/>
    <lineage>
        <taxon>Bacteria</taxon>
        <taxon>Pseudomonadati</taxon>
        <taxon>Pseudomonadota</taxon>
        <taxon>Gammaproteobacteria</taxon>
        <taxon>Oceanospirillales</taxon>
        <taxon>Halomonadaceae</taxon>
        <taxon>Vreelandella</taxon>
    </lineage>
</organism>
<dbReference type="CDD" id="cd00408">
    <property type="entry name" value="DHDPS-like"/>
    <property type="match status" value="1"/>
</dbReference>
<dbReference type="InterPro" id="IPR013785">
    <property type="entry name" value="Aldolase_TIM"/>
</dbReference>
<evidence type="ECO:0000256" key="2">
    <source>
        <dbReference type="ARBA" id="ARBA00023239"/>
    </source>
</evidence>
<evidence type="ECO:0000256" key="3">
    <source>
        <dbReference type="PIRNR" id="PIRNR001365"/>
    </source>
</evidence>
<proteinExistence type="inferred from homology"/>
<evidence type="ECO:0000256" key="1">
    <source>
        <dbReference type="ARBA" id="ARBA00007592"/>
    </source>
</evidence>
<dbReference type="SMART" id="SM01130">
    <property type="entry name" value="DHDPS"/>
    <property type="match status" value="1"/>
</dbReference>
<accession>A0ABS8DS62</accession>
<dbReference type="PANTHER" id="PTHR12128:SF66">
    <property type="entry name" value="4-HYDROXY-2-OXOGLUTARATE ALDOLASE, MITOCHONDRIAL"/>
    <property type="match status" value="1"/>
</dbReference>
<dbReference type="Proteomes" id="UP001319882">
    <property type="component" value="Unassembled WGS sequence"/>
</dbReference>
<name>A0ABS8DS62_9GAMM</name>
<dbReference type="PANTHER" id="PTHR12128">
    <property type="entry name" value="DIHYDRODIPICOLINATE SYNTHASE"/>
    <property type="match status" value="1"/>
</dbReference>
<evidence type="ECO:0000313" key="5">
    <source>
        <dbReference type="Proteomes" id="UP001319882"/>
    </source>
</evidence>
<evidence type="ECO:0000313" key="4">
    <source>
        <dbReference type="EMBL" id="MCB8888695.1"/>
    </source>
</evidence>
<keyword evidence="2 3" id="KW-0456">Lyase</keyword>
<dbReference type="Pfam" id="PF00701">
    <property type="entry name" value="DHDPS"/>
    <property type="match status" value="1"/>
</dbReference>
<reference evidence="4 5" key="1">
    <citation type="journal article" date="2021" name="Sci. Rep.">
        <title>Genome analysis of a halophilic bacterium Halomonas malpeensis YU-PRIM-29(T) reveals its exopolysaccharide and pigment producing capabilities.</title>
        <authorList>
            <person name="Athmika"/>
            <person name="Ghate S.D."/>
            <person name="Arun A.B."/>
            <person name="Rao S.S."/>
            <person name="Kumar S.T.A."/>
            <person name="Kandiyil M.K."/>
            <person name="Saptami K."/>
            <person name="Rekha P.D."/>
        </authorList>
    </citation>
    <scope>NUCLEOTIDE SEQUENCE [LARGE SCALE GENOMIC DNA]</scope>
    <source>
        <strain evidence="5">prim 29</strain>
    </source>
</reference>
<gene>
    <name evidence="4" type="ORF">GEV37_06155</name>
</gene>
<dbReference type="RefSeq" id="WP_227389365.1">
    <property type="nucleotide sequence ID" value="NZ_JBHSCJ010000010.1"/>
</dbReference>
<dbReference type="PIRSF" id="PIRSF001365">
    <property type="entry name" value="DHDPS"/>
    <property type="match status" value="1"/>
</dbReference>
<comment type="similarity">
    <text evidence="1 3">Belongs to the DapA family.</text>
</comment>
<protein>
    <submittedName>
        <fullName evidence="4">Dihydrodipicolinate synthase family protein</fullName>
    </submittedName>
</protein>
<sequence>MFAGLSAFPLTPINEQGVHEDEFIRLVTRLARARVDSIGVLGSTGSYMYLSREERARVTRLAVEGADGVPVVAGIGALSTREVIRLAEDAQKAGASGVLLAPVSYQALTEEEVFGHYKAACKTLDVPLCVYDNPGTTHFTFSDKLHARIAELPRVASIKIPPVPLDREAAQTRIARLRALIPDHVTLGISGDPAAATALGAGCDGWYSVLGGLFPEAALAITRTAQAGNAEEAQCLSDIFEPLWALYREYGSLRVIATVAELQGQVSAPCLPLKTLTGEARTRIERFVEACG</sequence>